<feature type="compositionally biased region" description="Basic and acidic residues" evidence="1">
    <location>
        <begin position="245"/>
        <end position="256"/>
    </location>
</feature>
<proteinExistence type="predicted"/>
<keyword evidence="4" id="KW-1185">Reference proteome</keyword>
<evidence type="ECO:0000259" key="2">
    <source>
        <dbReference type="Pfam" id="PF04696"/>
    </source>
</evidence>
<sequence>MAEVEPMIASAIVVPEAIEPSPDTAAQSPGPGASLKRRQSSTSENDSKRPRLSEDGSTDSPAPAKVEDDRREARRRNGQVEERKRGQRLFGALLGTLSQRATPSTSKRRAEIEHRQKEKLKQQTEEDVRRRQERQEELRAARMRQQFKFDEQNMRLRHSNMLHTAHFLSTTSKPKLYYKPYKLREEHEVQIKHQIEEAEDLIEDELYEFERKRRERDTPSELRAPPKAEDATMEDASSTAAELPAARDEHAKKDLDESPSVSNLTTEQQNKALNDGTPKYQSHHNEAMEEDPATAGAEVDSKVREGQVPNDDEEANANAEDGGQASRKEAVAEAVAEAVEETKDEDEDARLKLEAEKEAQAEAEMMDEHHGETVVEAEEDTVIY</sequence>
<dbReference type="Proteomes" id="UP000298493">
    <property type="component" value="Unassembled WGS sequence"/>
</dbReference>
<dbReference type="AlphaFoldDB" id="A0A4Z1NHJ2"/>
<dbReference type="STRING" id="86259.A0A4Z1NHJ2"/>
<evidence type="ECO:0000313" key="4">
    <source>
        <dbReference type="Proteomes" id="UP000298493"/>
    </source>
</evidence>
<organism evidence="3 4">
    <name type="scientific">Venturia nashicola</name>
    <dbReference type="NCBI Taxonomy" id="86259"/>
    <lineage>
        <taxon>Eukaryota</taxon>
        <taxon>Fungi</taxon>
        <taxon>Dikarya</taxon>
        <taxon>Ascomycota</taxon>
        <taxon>Pezizomycotina</taxon>
        <taxon>Dothideomycetes</taxon>
        <taxon>Pleosporomycetidae</taxon>
        <taxon>Venturiales</taxon>
        <taxon>Venturiaceae</taxon>
        <taxon>Venturia</taxon>
    </lineage>
</organism>
<evidence type="ECO:0000313" key="3">
    <source>
        <dbReference type="EMBL" id="TID15169.1"/>
    </source>
</evidence>
<dbReference type="InterPro" id="IPR006786">
    <property type="entry name" value="Pinin_SDK_MemA"/>
</dbReference>
<dbReference type="EMBL" id="SNSC02000021">
    <property type="protein sequence ID" value="TID15169.1"/>
    <property type="molecule type" value="Genomic_DNA"/>
</dbReference>
<feature type="compositionally biased region" description="Basic and acidic residues" evidence="1">
    <location>
        <begin position="108"/>
        <end position="137"/>
    </location>
</feature>
<comment type="caution">
    <text evidence="3">The sequence shown here is derived from an EMBL/GenBank/DDBJ whole genome shotgun (WGS) entry which is preliminary data.</text>
</comment>
<feature type="compositionally biased region" description="Acidic residues" evidence="1">
    <location>
        <begin position="375"/>
        <end position="384"/>
    </location>
</feature>
<protein>
    <submittedName>
        <fullName evidence="3">Pinin/SDK/memA domain protein</fullName>
    </submittedName>
</protein>
<feature type="compositionally biased region" description="Basic and acidic residues" evidence="1">
    <location>
        <begin position="210"/>
        <end position="230"/>
    </location>
</feature>
<accession>A0A4Z1NHJ2</accession>
<feature type="region of interest" description="Disordered" evidence="1">
    <location>
        <begin position="210"/>
        <end position="349"/>
    </location>
</feature>
<name>A0A4Z1NHJ2_9PEZI</name>
<feature type="compositionally biased region" description="Acidic residues" evidence="1">
    <location>
        <begin position="338"/>
        <end position="348"/>
    </location>
</feature>
<feature type="compositionally biased region" description="Basic and acidic residues" evidence="1">
    <location>
        <begin position="45"/>
        <end position="54"/>
    </location>
</feature>
<gene>
    <name evidence="3" type="ORF">E6O75_ATG08422</name>
</gene>
<feature type="region of interest" description="Disordered" evidence="1">
    <location>
        <begin position="364"/>
        <end position="384"/>
    </location>
</feature>
<feature type="compositionally biased region" description="Basic and acidic residues" evidence="1">
    <location>
        <begin position="364"/>
        <end position="373"/>
    </location>
</feature>
<dbReference type="Pfam" id="PF04696">
    <property type="entry name" value="Pinin_SDK_memA"/>
    <property type="match status" value="1"/>
</dbReference>
<feature type="domain" description="Pinin/SDK/MemA protein" evidence="2">
    <location>
        <begin position="81"/>
        <end position="196"/>
    </location>
</feature>
<reference evidence="3 4" key="1">
    <citation type="submission" date="2019-04" db="EMBL/GenBank/DDBJ databases">
        <title>High contiguity whole genome sequence and gene annotation resource for two Venturia nashicola isolates.</title>
        <authorList>
            <person name="Prokchorchik M."/>
            <person name="Won K."/>
            <person name="Lee Y."/>
            <person name="Choi E.D."/>
            <person name="Segonzac C."/>
            <person name="Sohn K.H."/>
        </authorList>
    </citation>
    <scope>NUCLEOTIDE SEQUENCE [LARGE SCALE GENOMIC DNA]</scope>
    <source>
        <strain evidence="3 4">PRI2</strain>
    </source>
</reference>
<feature type="compositionally biased region" description="Polar residues" evidence="1">
    <location>
        <begin position="96"/>
        <end position="105"/>
    </location>
</feature>
<feature type="compositionally biased region" description="Polar residues" evidence="1">
    <location>
        <begin position="259"/>
        <end position="272"/>
    </location>
</feature>
<evidence type="ECO:0000256" key="1">
    <source>
        <dbReference type="SAM" id="MobiDB-lite"/>
    </source>
</evidence>
<feature type="region of interest" description="Disordered" evidence="1">
    <location>
        <begin position="15"/>
        <end position="137"/>
    </location>
</feature>